<reference evidence="1 2" key="1">
    <citation type="submission" date="2019-03" db="EMBL/GenBank/DDBJ databases">
        <authorList>
            <consortium name="Pathogen Informatics"/>
        </authorList>
    </citation>
    <scope>NUCLEOTIDE SEQUENCE [LARGE SCALE GENOMIC DNA]</scope>
    <source>
        <strain evidence="1 2">NCTC13038</strain>
    </source>
</reference>
<gene>
    <name evidence="1" type="ORF">NCTC13038_02854</name>
</gene>
<name>A0A485BGN1_RAOTE</name>
<accession>A0A485BGN1</accession>
<organism evidence="1 2">
    <name type="scientific">Raoultella terrigena</name>
    <name type="common">Klebsiella terrigena</name>
    <dbReference type="NCBI Taxonomy" id="577"/>
    <lineage>
        <taxon>Bacteria</taxon>
        <taxon>Pseudomonadati</taxon>
        <taxon>Pseudomonadota</taxon>
        <taxon>Gammaproteobacteria</taxon>
        <taxon>Enterobacterales</taxon>
        <taxon>Enterobacteriaceae</taxon>
        <taxon>Klebsiella/Raoultella group</taxon>
        <taxon>Raoultella</taxon>
    </lineage>
</organism>
<evidence type="ECO:0000313" key="2">
    <source>
        <dbReference type="Proteomes" id="UP000332594"/>
    </source>
</evidence>
<dbReference type="EMBL" id="CAADJG010000002">
    <property type="protein sequence ID" value="VFS72917.1"/>
    <property type="molecule type" value="Genomic_DNA"/>
</dbReference>
<protein>
    <submittedName>
        <fullName evidence="1">Uncharacterized protein</fullName>
    </submittedName>
</protein>
<sequence>MVNASSSRRVGDLFEKHGGELAILPCVGYKGSCPAR</sequence>
<dbReference type="Proteomes" id="UP000332594">
    <property type="component" value="Unassembled WGS sequence"/>
</dbReference>
<proteinExistence type="predicted"/>
<dbReference type="AlphaFoldDB" id="A0A485BGN1"/>
<evidence type="ECO:0000313" key="1">
    <source>
        <dbReference type="EMBL" id="VFS72917.1"/>
    </source>
</evidence>